<dbReference type="AlphaFoldDB" id="A0A4D6LGN3"/>
<keyword evidence="2" id="KW-1185">Reference proteome</keyword>
<evidence type="ECO:0000313" key="2">
    <source>
        <dbReference type="Proteomes" id="UP000501690"/>
    </source>
</evidence>
<proteinExistence type="predicted"/>
<organism evidence="1 2">
    <name type="scientific">Vigna unguiculata</name>
    <name type="common">Cowpea</name>
    <dbReference type="NCBI Taxonomy" id="3917"/>
    <lineage>
        <taxon>Eukaryota</taxon>
        <taxon>Viridiplantae</taxon>
        <taxon>Streptophyta</taxon>
        <taxon>Embryophyta</taxon>
        <taxon>Tracheophyta</taxon>
        <taxon>Spermatophyta</taxon>
        <taxon>Magnoliopsida</taxon>
        <taxon>eudicotyledons</taxon>
        <taxon>Gunneridae</taxon>
        <taxon>Pentapetalae</taxon>
        <taxon>rosids</taxon>
        <taxon>fabids</taxon>
        <taxon>Fabales</taxon>
        <taxon>Fabaceae</taxon>
        <taxon>Papilionoideae</taxon>
        <taxon>50 kb inversion clade</taxon>
        <taxon>NPAAA clade</taxon>
        <taxon>indigoferoid/millettioid clade</taxon>
        <taxon>Phaseoleae</taxon>
        <taxon>Vigna</taxon>
    </lineage>
</organism>
<gene>
    <name evidence="1" type="ORF">DEO72_LG3g2212</name>
</gene>
<sequence length="166" mass="18438">MILMKWVREQTRNPASLAQAGPSRLSESCRVPRRVLICGSRLGDQGGGLSDMVSHSGERHSPKRVRKENLEATPVDGGTRGAWRLAVRVSRQTVWKHGAPDDSCAAPSDIDEAKNVSLELWLGIGVKHVTFLELWLRIKSLELWLVIADEHEELLSCGLGWQVLLV</sequence>
<dbReference type="Proteomes" id="UP000501690">
    <property type="component" value="Linkage Group LG3"/>
</dbReference>
<reference evidence="1 2" key="1">
    <citation type="submission" date="2019-04" db="EMBL/GenBank/DDBJ databases">
        <title>An improved genome assembly and genetic linkage map for asparagus bean, Vigna unguiculata ssp. sesquipedialis.</title>
        <authorList>
            <person name="Xia Q."/>
            <person name="Zhang R."/>
            <person name="Dong Y."/>
        </authorList>
    </citation>
    <scope>NUCLEOTIDE SEQUENCE [LARGE SCALE GENOMIC DNA]</scope>
    <source>
        <tissue evidence="1">Leaf</tissue>
    </source>
</reference>
<accession>A0A4D6LGN3</accession>
<protein>
    <submittedName>
        <fullName evidence="1">Uncharacterized protein</fullName>
    </submittedName>
</protein>
<name>A0A4D6LGN3_VIGUN</name>
<evidence type="ECO:0000313" key="1">
    <source>
        <dbReference type="EMBL" id="QCD87673.1"/>
    </source>
</evidence>
<dbReference type="EMBL" id="CP039347">
    <property type="protein sequence ID" value="QCD87673.1"/>
    <property type="molecule type" value="Genomic_DNA"/>
</dbReference>